<dbReference type="PANTHER" id="PTHR15364">
    <property type="entry name" value="2'-DEOXYNUCLEOSIDE 5'-PHOSPHATE N-HYDROLASE 1"/>
    <property type="match status" value="1"/>
</dbReference>
<dbReference type="Proteomes" id="UP000199220">
    <property type="component" value="Unassembled WGS sequence"/>
</dbReference>
<dbReference type="OrthoDB" id="9792663at2"/>
<dbReference type="SUPFAM" id="SSF52309">
    <property type="entry name" value="N-(deoxy)ribosyltransferase-like"/>
    <property type="match status" value="1"/>
</dbReference>
<sequence>MTLTVYLAGPEVFLHDGRELIEHKRELACTYGFAPAELHGEFAAHADTDHLGLAISRRNEVLMDSADLCIANLTPFRGISADPGTVYEVGYMIASKKPTFAYTNDPRSYADRVAEVFGPLEESDGALRLADGGVVENHGWSDNLMMEGGIASRGWAMVRTTVRPEDLWRDLEVFTECLDRARSALRTDH</sequence>
<dbReference type="RefSeq" id="WP_089771489.1">
    <property type="nucleotide sequence ID" value="NZ_FNTX01000001.1"/>
</dbReference>
<dbReference type="EMBL" id="FNTX01000001">
    <property type="protein sequence ID" value="SED68539.1"/>
    <property type="molecule type" value="Genomic_DNA"/>
</dbReference>
<dbReference type="InterPro" id="IPR007710">
    <property type="entry name" value="Nucleoside_deoxyribTrfase"/>
</dbReference>
<dbReference type="STRING" id="648782.SAMN04488554_0432"/>
<name>A0A1H5CP89_9MICO</name>
<dbReference type="AlphaFoldDB" id="A0A1H5CP89"/>
<evidence type="ECO:0000313" key="1">
    <source>
        <dbReference type="EMBL" id="SED68539.1"/>
    </source>
</evidence>
<reference evidence="2" key="1">
    <citation type="submission" date="2016-10" db="EMBL/GenBank/DDBJ databases">
        <authorList>
            <person name="Varghese N."/>
            <person name="Submissions S."/>
        </authorList>
    </citation>
    <scope>NUCLEOTIDE SEQUENCE [LARGE SCALE GENOMIC DNA]</scope>
    <source>
        <strain evidence="2">DSM 21368</strain>
    </source>
</reference>
<accession>A0A1H5CP89</accession>
<evidence type="ECO:0000313" key="2">
    <source>
        <dbReference type="Proteomes" id="UP000199220"/>
    </source>
</evidence>
<keyword evidence="1" id="KW-0808">Transferase</keyword>
<dbReference type="GO" id="GO:0070694">
    <property type="term" value="F:5-hydroxymethyl-dUMP N-hydrolase activity"/>
    <property type="evidence" value="ECO:0007669"/>
    <property type="project" value="TreeGrafter"/>
</dbReference>
<proteinExistence type="predicted"/>
<protein>
    <submittedName>
        <fullName evidence="1">Nucleoside 2-deoxyribosyltransferase</fullName>
    </submittedName>
</protein>
<dbReference type="GO" id="GO:0009159">
    <property type="term" value="P:deoxyribonucleoside monophosphate catabolic process"/>
    <property type="evidence" value="ECO:0007669"/>
    <property type="project" value="TreeGrafter"/>
</dbReference>
<dbReference type="Pfam" id="PF05014">
    <property type="entry name" value="Nuc_deoxyrib_tr"/>
    <property type="match status" value="1"/>
</dbReference>
<dbReference type="Gene3D" id="3.40.50.450">
    <property type="match status" value="1"/>
</dbReference>
<dbReference type="InterPro" id="IPR051239">
    <property type="entry name" value="2'-dNMP_N-hydrolase"/>
</dbReference>
<keyword evidence="2" id="KW-1185">Reference proteome</keyword>
<gene>
    <name evidence="1" type="ORF">SAMN04488554_0432</name>
</gene>
<organism evidence="1 2">
    <name type="scientific">Ruania alba</name>
    <dbReference type="NCBI Taxonomy" id="648782"/>
    <lineage>
        <taxon>Bacteria</taxon>
        <taxon>Bacillati</taxon>
        <taxon>Actinomycetota</taxon>
        <taxon>Actinomycetes</taxon>
        <taxon>Micrococcales</taxon>
        <taxon>Ruaniaceae</taxon>
        <taxon>Ruania</taxon>
    </lineage>
</organism>
<dbReference type="GO" id="GO:0016740">
    <property type="term" value="F:transferase activity"/>
    <property type="evidence" value="ECO:0007669"/>
    <property type="project" value="UniProtKB-KW"/>
</dbReference>
<dbReference type="PANTHER" id="PTHR15364:SF0">
    <property type="entry name" value="2'-DEOXYNUCLEOSIDE 5'-PHOSPHATE N-HYDROLASE 1"/>
    <property type="match status" value="1"/>
</dbReference>